<keyword evidence="2" id="KW-0808">Transferase</keyword>
<feature type="region of interest" description="Disordered" evidence="1">
    <location>
        <begin position="1"/>
        <end position="86"/>
    </location>
</feature>
<proteinExistence type="predicted"/>
<evidence type="ECO:0000256" key="1">
    <source>
        <dbReference type="SAM" id="MobiDB-lite"/>
    </source>
</evidence>
<reference evidence="2" key="1">
    <citation type="submission" date="2020-02" db="EMBL/GenBank/DDBJ databases">
        <authorList>
            <person name="Meier V. D."/>
        </authorList>
    </citation>
    <scope>NUCLEOTIDE SEQUENCE</scope>
    <source>
        <strain evidence="2">AVDCRST_MAG27</strain>
    </source>
</reference>
<organism evidence="2">
    <name type="scientific">uncultured Craurococcus sp</name>
    <dbReference type="NCBI Taxonomy" id="1135998"/>
    <lineage>
        <taxon>Bacteria</taxon>
        <taxon>Pseudomonadati</taxon>
        <taxon>Pseudomonadota</taxon>
        <taxon>Alphaproteobacteria</taxon>
        <taxon>Acetobacterales</taxon>
        <taxon>Acetobacteraceae</taxon>
        <taxon>Craurococcus</taxon>
        <taxon>environmental samples</taxon>
    </lineage>
</organism>
<feature type="compositionally biased region" description="Basic and acidic residues" evidence="1">
    <location>
        <begin position="31"/>
        <end position="42"/>
    </location>
</feature>
<accession>A0A6J4HII6</accession>
<keyword evidence="2" id="KW-0418">Kinase</keyword>
<gene>
    <name evidence="2" type="ORF">AVDCRST_MAG27-548</name>
</gene>
<feature type="region of interest" description="Disordered" evidence="1">
    <location>
        <begin position="119"/>
        <end position="155"/>
    </location>
</feature>
<feature type="region of interest" description="Disordered" evidence="1">
    <location>
        <begin position="190"/>
        <end position="241"/>
    </location>
</feature>
<feature type="non-terminal residue" evidence="2">
    <location>
        <position position="1"/>
    </location>
</feature>
<dbReference type="EMBL" id="CADCTD010000019">
    <property type="protein sequence ID" value="CAA9224768.1"/>
    <property type="molecule type" value="Genomic_DNA"/>
</dbReference>
<sequence>EPADQLQACHAQGVRRGADGQPRLRPRFRHGPADRRGCEGRRGSWCRGLPRHRRRQHLPRHRRRRGGHGSRPGRLHGHAGDGDECARHAVGPREVRPADAGAERHPDAVALRALYPQACHPPHGEGPRRHLRRRHGQSLLHHGHRRRAARRRDGVRRALQGHAGGWRLFRRPAEEPEGGALRDAHLSRHARAGPAGDGCRGHQPVPREQAADHRLQYPRARRLHGRDAGRGEVHHGGRAAL</sequence>
<name>A0A6J4HII6_9PROT</name>
<dbReference type="AlphaFoldDB" id="A0A6J4HII6"/>
<dbReference type="EC" id="2.7.4.22" evidence="2"/>
<protein>
    <submittedName>
        <fullName evidence="2">Uridine monophosphate kinase</fullName>
        <ecNumber evidence="2">2.7.4.22</ecNumber>
    </submittedName>
</protein>
<evidence type="ECO:0000313" key="2">
    <source>
        <dbReference type="EMBL" id="CAA9224768.1"/>
    </source>
</evidence>
<feature type="compositionally biased region" description="Basic residues" evidence="1">
    <location>
        <begin position="129"/>
        <end position="150"/>
    </location>
</feature>
<feature type="compositionally biased region" description="Basic and acidic residues" evidence="1">
    <location>
        <begin position="225"/>
        <end position="235"/>
    </location>
</feature>
<feature type="compositionally biased region" description="Basic residues" evidence="1">
    <location>
        <begin position="49"/>
        <end position="77"/>
    </location>
</feature>
<feature type="non-terminal residue" evidence="2">
    <location>
        <position position="241"/>
    </location>
</feature>
<dbReference type="GO" id="GO:0033862">
    <property type="term" value="F:UMP kinase activity"/>
    <property type="evidence" value="ECO:0007669"/>
    <property type="project" value="UniProtKB-EC"/>
</dbReference>